<dbReference type="Gene3D" id="3.40.225.10">
    <property type="entry name" value="Class II aldolase/adducin N-terminal domain"/>
    <property type="match status" value="1"/>
</dbReference>
<keyword evidence="1 6" id="KW-0028">Amino-acid biosynthesis</keyword>
<dbReference type="HAMAP" id="MF_01677">
    <property type="entry name" value="Salvage_MtnB"/>
    <property type="match status" value="1"/>
</dbReference>
<keyword evidence="9" id="KW-1185">Reference proteome</keyword>
<dbReference type="EC" id="4.2.1.109" evidence="6"/>
<dbReference type="Pfam" id="PF00596">
    <property type="entry name" value="Aldolase_II"/>
    <property type="match status" value="1"/>
</dbReference>
<feature type="binding site" evidence="6">
    <location>
        <position position="94"/>
    </location>
    <ligand>
        <name>Zn(2+)</name>
        <dbReference type="ChEBI" id="CHEBI:29105"/>
    </ligand>
</feature>
<dbReference type="GO" id="GO:0005737">
    <property type="term" value="C:cytoplasm"/>
    <property type="evidence" value="ECO:0007669"/>
    <property type="project" value="UniProtKB-UniRule"/>
</dbReference>
<keyword evidence="4 6" id="KW-0486">Methionine biosynthesis</keyword>
<dbReference type="GO" id="GO:0046570">
    <property type="term" value="F:methylthioribulose 1-phosphate dehydratase activity"/>
    <property type="evidence" value="ECO:0007669"/>
    <property type="project" value="UniProtKB-UniRule"/>
</dbReference>
<dbReference type="InterPro" id="IPR017714">
    <property type="entry name" value="MethylthioRu-1-P_deHdtase_MtnB"/>
</dbReference>
<comment type="catalytic activity">
    <reaction evidence="6">
        <text>5-(methylsulfanyl)-D-ribulose 1-phosphate = 5-methylsulfanyl-2,3-dioxopentyl phosphate + H2O</text>
        <dbReference type="Rhea" id="RHEA:15549"/>
        <dbReference type="ChEBI" id="CHEBI:15377"/>
        <dbReference type="ChEBI" id="CHEBI:58548"/>
        <dbReference type="ChEBI" id="CHEBI:58828"/>
        <dbReference type="EC" id="4.2.1.109"/>
    </reaction>
</comment>
<dbReference type="SUPFAM" id="SSF53639">
    <property type="entry name" value="AraD/HMP-PK domain-like"/>
    <property type="match status" value="1"/>
</dbReference>
<evidence type="ECO:0000256" key="5">
    <source>
        <dbReference type="ARBA" id="ARBA00023239"/>
    </source>
</evidence>
<evidence type="ECO:0000256" key="1">
    <source>
        <dbReference type="ARBA" id="ARBA00022605"/>
    </source>
</evidence>
<comment type="similarity">
    <text evidence="6">Belongs to the aldolase class II family. MtnB subfamily.</text>
</comment>
<feature type="domain" description="Class II aldolase/adducin N-terminal" evidence="7">
    <location>
        <begin position="8"/>
        <end position="192"/>
    </location>
</feature>
<sequence length="194" mass="20686">MNLPEAGELLAKEAARYTAMGWMRGSSGNLSVRLRDEPLRLAVTASGLDKGELTAADVVEIDSSGAAVGPGVPSAEAGLHARIAAVSGARAVVHVHVHAPVLAAERWPDGVQLRDMEMLKGFGRSAHDDLVTIPVVPNSQDMVVLGDSFEAGHRADTPALIVARHGLYVWGADLTQARHRTECLEWLLRFIMAV</sequence>
<comment type="cofactor">
    <cofactor evidence="6">
        <name>Zn(2+)</name>
        <dbReference type="ChEBI" id="CHEBI:29105"/>
    </cofactor>
    <text evidence="6">Binds 1 zinc ion per subunit.</text>
</comment>
<dbReference type="AlphaFoldDB" id="A0A4R2JYY8"/>
<keyword evidence="2 6" id="KW-0479">Metal-binding</keyword>
<evidence type="ECO:0000313" key="8">
    <source>
        <dbReference type="EMBL" id="TCO65833.1"/>
    </source>
</evidence>
<comment type="pathway">
    <text evidence="6">Amino-acid biosynthesis; L-methionine biosynthesis via salvage pathway; L-methionine from S-methyl-5-thio-alpha-D-ribose 1-phosphate: step 2/6.</text>
</comment>
<dbReference type="GO" id="GO:0019509">
    <property type="term" value="P:L-methionine salvage from methylthioadenosine"/>
    <property type="evidence" value="ECO:0007669"/>
    <property type="project" value="UniProtKB-UniRule"/>
</dbReference>
<dbReference type="PANTHER" id="PTHR10640:SF7">
    <property type="entry name" value="METHYLTHIORIBULOSE-1-PHOSPHATE DEHYDRATASE"/>
    <property type="match status" value="1"/>
</dbReference>
<dbReference type="Proteomes" id="UP000295680">
    <property type="component" value="Unassembled WGS sequence"/>
</dbReference>
<dbReference type="RefSeq" id="WP_279492917.1">
    <property type="nucleotide sequence ID" value="NZ_SLWS01000001.1"/>
</dbReference>
<evidence type="ECO:0000256" key="2">
    <source>
        <dbReference type="ARBA" id="ARBA00022723"/>
    </source>
</evidence>
<dbReference type="UniPathway" id="UPA00904">
    <property type="reaction ID" value="UER00875"/>
</dbReference>
<feature type="binding site" evidence="6">
    <location>
        <position position="96"/>
    </location>
    <ligand>
        <name>Zn(2+)</name>
        <dbReference type="ChEBI" id="CHEBI:29105"/>
    </ligand>
</feature>
<dbReference type="InterPro" id="IPR036409">
    <property type="entry name" value="Aldolase_II/adducin_N_sf"/>
</dbReference>
<comment type="function">
    <text evidence="6">Catalyzes the dehydration of methylthioribulose-1-phosphate (MTRu-1-P) into 2,3-diketo-5-methylthiopentyl-1-phosphate (DK-MTP-1-P).</text>
</comment>
<dbReference type="SMART" id="SM01007">
    <property type="entry name" value="Aldolase_II"/>
    <property type="match status" value="1"/>
</dbReference>
<name>A0A4R2JYY8_9PSEU</name>
<dbReference type="EMBL" id="SLWS01000001">
    <property type="protein sequence ID" value="TCO65833.1"/>
    <property type="molecule type" value="Genomic_DNA"/>
</dbReference>
<proteinExistence type="inferred from homology"/>
<dbReference type="PANTHER" id="PTHR10640">
    <property type="entry name" value="METHYLTHIORIBULOSE-1-PHOSPHATE DEHYDRATASE"/>
    <property type="match status" value="1"/>
</dbReference>
<reference evidence="8 9" key="1">
    <citation type="submission" date="2019-03" db="EMBL/GenBank/DDBJ databases">
        <title>Genomic Encyclopedia of Type Strains, Phase IV (KMG-IV): sequencing the most valuable type-strain genomes for metagenomic binning, comparative biology and taxonomic classification.</title>
        <authorList>
            <person name="Goeker M."/>
        </authorList>
    </citation>
    <scope>NUCLEOTIDE SEQUENCE [LARGE SCALE GENOMIC DNA]</scope>
    <source>
        <strain evidence="8 9">DSM 45934</strain>
    </source>
</reference>
<protein>
    <recommendedName>
        <fullName evidence="6">Methylthioribulose-1-phosphate dehydratase</fullName>
        <shortName evidence="6">MTRu-1-P dehydratase</shortName>
        <ecNumber evidence="6">4.2.1.109</ecNumber>
    </recommendedName>
</protein>
<evidence type="ECO:0000256" key="6">
    <source>
        <dbReference type="HAMAP-Rule" id="MF_01677"/>
    </source>
</evidence>
<dbReference type="InterPro" id="IPR001303">
    <property type="entry name" value="Aldolase_II/adducin_N"/>
</dbReference>
<comment type="caution">
    <text evidence="8">The sequence shown here is derived from an EMBL/GenBank/DDBJ whole genome shotgun (WGS) entry which is preliminary data.</text>
</comment>
<dbReference type="NCBIfam" id="TIGR03328">
    <property type="entry name" value="salvage_mtnB"/>
    <property type="match status" value="1"/>
</dbReference>
<accession>A0A4R2JYY8</accession>
<evidence type="ECO:0000259" key="7">
    <source>
        <dbReference type="SMART" id="SM01007"/>
    </source>
</evidence>
<evidence type="ECO:0000256" key="3">
    <source>
        <dbReference type="ARBA" id="ARBA00022833"/>
    </source>
</evidence>
<organism evidence="8 9">
    <name type="scientific">Actinocrispum wychmicini</name>
    <dbReference type="NCBI Taxonomy" id="1213861"/>
    <lineage>
        <taxon>Bacteria</taxon>
        <taxon>Bacillati</taxon>
        <taxon>Actinomycetota</taxon>
        <taxon>Actinomycetes</taxon>
        <taxon>Pseudonocardiales</taxon>
        <taxon>Pseudonocardiaceae</taxon>
        <taxon>Actinocrispum</taxon>
    </lineage>
</organism>
<dbReference type="GO" id="GO:0008270">
    <property type="term" value="F:zinc ion binding"/>
    <property type="evidence" value="ECO:0007669"/>
    <property type="project" value="UniProtKB-UniRule"/>
</dbReference>
<evidence type="ECO:0000313" key="9">
    <source>
        <dbReference type="Proteomes" id="UP000295680"/>
    </source>
</evidence>
<keyword evidence="3 6" id="KW-0862">Zinc</keyword>
<gene>
    <name evidence="6" type="primary">mtnB</name>
    <name evidence="8" type="ORF">EV192_1011625</name>
</gene>
<evidence type="ECO:0000256" key="4">
    <source>
        <dbReference type="ARBA" id="ARBA00023167"/>
    </source>
</evidence>
<keyword evidence="5 6" id="KW-0456">Lyase</keyword>